<accession>A0A3D8QSI2</accession>
<protein>
    <submittedName>
        <fullName evidence="4">Uncharacterized protein</fullName>
    </submittedName>
</protein>
<dbReference type="Pfam" id="PF01425">
    <property type="entry name" value="Amidase"/>
    <property type="match status" value="1"/>
</dbReference>
<evidence type="ECO:0000259" key="3">
    <source>
        <dbReference type="Pfam" id="PF26053"/>
    </source>
</evidence>
<feature type="signal peptide" evidence="1">
    <location>
        <begin position="1"/>
        <end position="19"/>
    </location>
</feature>
<dbReference type="InterPro" id="IPR036928">
    <property type="entry name" value="AS_sf"/>
</dbReference>
<dbReference type="Proteomes" id="UP000256645">
    <property type="component" value="Unassembled WGS sequence"/>
</dbReference>
<reference evidence="4 5" key="1">
    <citation type="journal article" date="2018" name="IMA Fungus">
        <title>IMA Genome-F 9: Draft genome sequence of Annulohypoxylon stygium, Aspergillus mulundensis, Berkeleyomyces basicola (syn. Thielaviopsis basicola), Ceratocystis smalleyi, two Cercospora beticola strains, Coleophoma cylindrospora, Fusarium fracticaudum, Phialophora cf. hyalina, and Morchella septimelata.</title>
        <authorList>
            <person name="Wingfield B.D."/>
            <person name="Bills G.F."/>
            <person name="Dong Y."/>
            <person name="Huang W."/>
            <person name="Nel W.J."/>
            <person name="Swalarsk-Parry B.S."/>
            <person name="Vaghefi N."/>
            <person name="Wilken P.M."/>
            <person name="An Z."/>
            <person name="de Beer Z.W."/>
            <person name="De Vos L."/>
            <person name="Chen L."/>
            <person name="Duong T.A."/>
            <person name="Gao Y."/>
            <person name="Hammerbacher A."/>
            <person name="Kikkert J.R."/>
            <person name="Li Y."/>
            <person name="Li H."/>
            <person name="Li K."/>
            <person name="Li Q."/>
            <person name="Liu X."/>
            <person name="Ma X."/>
            <person name="Naidoo K."/>
            <person name="Pethybridge S.J."/>
            <person name="Sun J."/>
            <person name="Steenkamp E.T."/>
            <person name="van der Nest M.A."/>
            <person name="van Wyk S."/>
            <person name="Wingfield M.J."/>
            <person name="Xiong C."/>
            <person name="Yue Q."/>
            <person name="Zhang X."/>
        </authorList>
    </citation>
    <scope>NUCLEOTIDE SEQUENCE [LARGE SCALE GENOMIC DNA]</scope>
    <source>
        <strain evidence="4 5">BP6252</strain>
    </source>
</reference>
<evidence type="ECO:0000313" key="5">
    <source>
        <dbReference type="Proteomes" id="UP000256645"/>
    </source>
</evidence>
<keyword evidence="5" id="KW-1185">Reference proteome</keyword>
<evidence type="ECO:0000256" key="1">
    <source>
        <dbReference type="SAM" id="SignalP"/>
    </source>
</evidence>
<dbReference type="OrthoDB" id="5423360at2759"/>
<evidence type="ECO:0000313" key="4">
    <source>
        <dbReference type="EMBL" id="RDW64786.1"/>
    </source>
</evidence>
<dbReference type="EMBL" id="PDLM01000012">
    <property type="protein sequence ID" value="RDW64786.1"/>
    <property type="molecule type" value="Genomic_DNA"/>
</dbReference>
<dbReference type="InterPro" id="IPR058329">
    <property type="entry name" value="Arp1_N"/>
</dbReference>
<feature type="chain" id="PRO_5017620145" evidence="1">
    <location>
        <begin position="20"/>
        <end position="635"/>
    </location>
</feature>
<organism evidence="4 5">
    <name type="scientific">Coleophoma cylindrospora</name>
    <dbReference type="NCBI Taxonomy" id="1849047"/>
    <lineage>
        <taxon>Eukaryota</taxon>
        <taxon>Fungi</taxon>
        <taxon>Dikarya</taxon>
        <taxon>Ascomycota</taxon>
        <taxon>Pezizomycotina</taxon>
        <taxon>Leotiomycetes</taxon>
        <taxon>Helotiales</taxon>
        <taxon>Dermateaceae</taxon>
        <taxon>Coleophoma</taxon>
    </lineage>
</organism>
<comment type="caution">
    <text evidence="4">The sequence shown here is derived from an EMBL/GenBank/DDBJ whole genome shotgun (WGS) entry which is preliminary data.</text>
</comment>
<dbReference type="Gene3D" id="3.90.1300.10">
    <property type="entry name" value="Amidase signature (AS) domain"/>
    <property type="match status" value="1"/>
</dbReference>
<name>A0A3D8QSI2_9HELO</name>
<dbReference type="AlphaFoldDB" id="A0A3D8QSI2"/>
<sequence>MFHLSVLAGALALLSVVQAASSKSGSTMNVDGTFYYVPAIPVSRLGATPTQLKTAATFGEDMVPLTIINSGINTFNASTLASIVAHFETGDDVFNAGFLQTIYLQGESSIIMQDVSTSLNSYGTKLFMVSADTNCTIAIPAGPYFISIYTGDIYQAYRLYSDVNGAFTEGVFALPDGNYTTMSASLEGVQSLAIAVPSRLYYTATESQPLAGVRLGIKDIYDVAGTKRGCGNRAYYDLYPEKNASAPAVQRLVDAGAIIIGKMKTSQFANGEMATADWVDYHSPFNVRGDGYSDPSSSSSGPGAGIGAYSWLDLGLGSDTGGSIRNPAQVNGGYGNRPSHGLVTLDNVMPLSPLLDTSGFICRDAELWKTAAYVLYGDNITSVTSFPKKLYTTGFPENASTEAEGVLLSFLTKLEGFLGVTSSVLDYDSMWAASPQAAAANAPTLSDLLALTYPTLISKQQYALLGASFISDYGAAHDGRYPFLDPNPLVRWTWGQTNATTLEQAITNKTIFMDWWNNEVIHSDPDTCSDSLLLYPGTLATPNYRNVYIAPPVIPAGWGVYNIAIFAEVPDMVFPIGQGPYNSTITLHEEFLPVAVDVIAHKGCDGMIFELATQLQAAGITIIPKTGSTMFRRSL</sequence>
<dbReference type="SUPFAM" id="SSF75304">
    <property type="entry name" value="Amidase signature (AS) enzymes"/>
    <property type="match status" value="1"/>
</dbReference>
<proteinExistence type="predicted"/>
<dbReference type="PANTHER" id="PTHR46310:SF7">
    <property type="entry name" value="AMIDASE 1"/>
    <property type="match status" value="1"/>
</dbReference>
<gene>
    <name evidence="4" type="ORF">BP6252_10437</name>
</gene>
<feature type="domain" description="Amidase" evidence="2">
    <location>
        <begin position="200"/>
        <end position="379"/>
    </location>
</feature>
<feature type="domain" description="Scytalone dehydratase-like protein Arp1 N-terminal" evidence="3">
    <location>
        <begin position="53"/>
        <end position="160"/>
    </location>
</feature>
<dbReference type="STRING" id="1849047.A0A3D8QSI2"/>
<keyword evidence="1" id="KW-0732">Signal</keyword>
<dbReference type="InterPro" id="IPR023631">
    <property type="entry name" value="Amidase_dom"/>
</dbReference>
<evidence type="ECO:0000259" key="2">
    <source>
        <dbReference type="Pfam" id="PF01425"/>
    </source>
</evidence>
<dbReference type="Pfam" id="PF26053">
    <property type="entry name" value="DUF8016"/>
    <property type="match status" value="1"/>
</dbReference>
<dbReference type="PANTHER" id="PTHR46310">
    <property type="entry name" value="AMIDASE 1"/>
    <property type="match status" value="1"/>
</dbReference>